<comment type="function">
    <text evidence="9 10">Fluoride-specific ion channel. Important for reducing fluoride concentration in the cell, thus reducing its toxicity.</text>
</comment>
<dbReference type="EMBL" id="SORF01000005">
    <property type="protein sequence ID" value="TDY48052.1"/>
    <property type="molecule type" value="Genomic_DNA"/>
</dbReference>
<dbReference type="Pfam" id="PF02537">
    <property type="entry name" value="CRCB"/>
    <property type="match status" value="1"/>
</dbReference>
<dbReference type="AlphaFoldDB" id="A0A4R8LP32"/>
<keyword evidence="10" id="KW-0406">Ion transport</keyword>
<keyword evidence="10" id="KW-0813">Transport</keyword>
<name>A0A4R8LP32_9BACL</name>
<comment type="subcellular location">
    <subcellularLocation>
        <location evidence="1 10">Cell membrane</location>
        <topology evidence="1 10">Multi-pass membrane protein</topology>
    </subcellularLocation>
</comment>
<dbReference type="GO" id="GO:0005886">
    <property type="term" value="C:plasma membrane"/>
    <property type="evidence" value="ECO:0007669"/>
    <property type="project" value="UniProtKB-SubCell"/>
</dbReference>
<dbReference type="GO" id="GO:0062054">
    <property type="term" value="F:fluoride channel activity"/>
    <property type="evidence" value="ECO:0007669"/>
    <property type="project" value="UniProtKB-UniRule"/>
</dbReference>
<feature type="binding site" evidence="10">
    <location>
        <position position="81"/>
    </location>
    <ligand>
        <name>Na(+)</name>
        <dbReference type="ChEBI" id="CHEBI:29101"/>
        <note>structural</note>
    </ligand>
</feature>
<feature type="transmembrane region" description="Helical" evidence="10">
    <location>
        <begin position="35"/>
        <end position="55"/>
    </location>
</feature>
<keyword evidence="5 10" id="KW-0472">Membrane</keyword>
<proteinExistence type="inferred from homology"/>
<evidence type="ECO:0000313" key="11">
    <source>
        <dbReference type="EMBL" id="TDY48052.1"/>
    </source>
</evidence>
<keyword evidence="6 10" id="KW-0407">Ion channel</keyword>
<comment type="caution">
    <text evidence="11">The sequence shown here is derived from an EMBL/GenBank/DDBJ whole genome shotgun (WGS) entry which is preliminary data.</text>
</comment>
<evidence type="ECO:0000256" key="6">
    <source>
        <dbReference type="ARBA" id="ARBA00023303"/>
    </source>
</evidence>
<protein>
    <recommendedName>
        <fullName evidence="10">Fluoride-specific ion channel FluC</fullName>
    </recommendedName>
</protein>
<evidence type="ECO:0000256" key="1">
    <source>
        <dbReference type="ARBA" id="ARBA00004651"/>
    </source>
</evidence>
<keyword evidence="4 10" id="KW-1133">Transmembrane helix</keyword>
<comment type="similarity">
    <text evidence="7 10">Belongs to the fluoride channel Fluc/FEX (TC 1.A.43) family.</text>
</comment>
<dbReference type="InterPro" id="IPR003691">
    <property type="entry name" value="FluC"/>
</dbReference>
<comment type="activity regulation">
    <text evidence="10">Na(+) is not transported, but it plays an essential structural role and its presence is essential for fluoride channel function.</text>
</comment>
<keyword evidence="3 10" id="KW-0812">Transmembrane</keyword>
<gene>
    <name evidence="10" type="primary">fluC</name>
    <name evidence="10" type="synonym">crcB</name>
    <name evidence="11" type="ORF">C7445_105234</name>
</gene>
<dbReference type="HAMAP" id="MF_00454">
    <property type="entry name" value="FluC"/>
    <property type="match status" value="1"/>
</dbReference>
<evidence type="ECO:0000256" key="2">
    <source>
        <dbReference type="ARBA" id="ARBA00022475"/>
    </source>
</evidence>
<evidence type="ECO:0000256" key="9">
    <source>
        <dbReference type="ARBA" id="ARBA00049940"/>
    </source>
</evidence>
<dbReference type="GO" id="GO:0140114">
    <property type="term" value="P:cellular detoxification of fluoride"/>
    <property type="evidence" value="ECO:0007669"/>
    <property type="project" value="UniProtKB-UniRule"/>
</dbReference>
<dbReference type="OrthoDB" id="9815830at2"/>
<dbReference type="Proteomes" id="UP000294581">
    <property type="component" value="Unassembled WGS sequence"/>
</dbReference>
<evidence type="ECO:0000313" key="12">
    <source>
        <dbReference type="Proteomes" id="UP000294581"/>
    </source>
</evidence>
<comment type="catalytic activity">
    <reaction evidence="8">
        <text>fluoride(in) = fluoride(out)</text>
        <dbReference type="Rhea" id="RHEA:76159"/>
        <dbReference type="ChEBI" id="CHEBI:17051"/>
    </reaction>
    <physiologicalReaction direction="left-to-right" evidence="8">
        <dbReference type="Rhea" id="RHEA:76160"/>
    </physiologicalReaction>
</comment>
<dbReference type="NCBIfam" id="TIGR00494">
    <property type="entry name" value="crcB"/>
    <property type="match status" value="1"/>
</dbReference>
<evidence type="ECO:0000256" key="8">
    <source>
        <dbReference type="ARBA" id="ARBA00035585"/>
    </source>
</evidence>
<keyword evidence="12" id="KW-1185">Reference proteome</keyword>
<evidence type="ECO:0000256" key="10">
    <source>
        <dbReference type="HAMAP-Rule" id="MF_00454"/>
    </source>
</evidence>
<feature type="binding site" evidence="10">
    <location>
        <position position="78"/>
    </location>
    <ligand>
        <name>Na(+)</name>
        <dbReference type="ChEBI" id="CHEBI:29101"/>
        <note>structural</note>
    </ligand>
</feature>
<reference evidence="11 12" key="1">
    <citation type="submission" date="2019-03" db="EMBL/GenBank/DDBJ databases">
        <title>Genomic Encyclopedia of Type Strains, Phase IV (KMG-IV): sequencing the most valuable type-strain genomes for metagenomic binning, comparative biology and taxonomic classification.</title>
        <authorList>
            <person name="Goeker M."/>
        </authorList>
    </citation>
    <scope>NUCLEOTIDE SEQUENCE [LARGE SCALE GENOMIC DNA]</scope>
    <source>
        <strain evidence="11 12">DSM 17974</strain>
    </source>
</reference>
<keyword evidence="2 10" id="KW-1003">Cell membrane</keyword>
<keyword evidence="10" id="KW-0479">Metal-binding</keyword>
<feature type="transmembrane region" description="Helical" evidence="10">
    <location>
        <begin position="6"/>
        <end position="23"/>
    </location>
</feature>
<feature type="transmembrane region" description="Helical" evidence="10">
    <location>
        <begin position="100"/>
        <end position="124"/>
    </location>
</feature>
<feature type="transmembrane region" description="Helical" evidence="10">
    <location>
        <begin position="67"/>
        <end position="88"/>
    </location>
</feature>
<evidence type="ECO:0000256" key="7">
    <source>
        <dbReference type="ARBA" id="ARBA00035120"/>
    </source>
</evidence>
<evidence type="ECO:0000256" key="3">
    <source>
        <dbReference type="ARBA" id="ARBA00022692"/>
    </source>
</evidence>
<accession>A0A4R8LP32</accession>
<sequence>MTYMTMLWVGIGGIVGALLRYQVSRVINARTSSPFPWATLAINLSGSWLLGWLTSHIHKVVPTFHNIPMLLLGVGLCGAYTTFSTFSYEAISLFRARQEILSLTYVAISCLGGLALSAMGLYGLPHSHPS</sequence>
<keyword evidence="10" id="KW-0915">Sodium</keyword>
<organism evidence="11 12">
    <name type="scientific">Alicyclobacillus sacchari</name>
    <dbReference type="NCBI Taxonomy" id="392010"/>
    <lineage>
        <taxon>Bacteria</taxon>
        <taxon>Bacillati</taxon>
        <taxon>Bacillota</taxon>
        <taxon>Bacilli</taxon>
        <taxon>Bacillales</taxon>
        <taxon>Alicyclobacillaceae</taxon>
        <taxon>Alicyclobacillus</taxon>
    </lineage>
</organism>
<dbReference type="PANTHER" id="PTHR28259">
    <property type="entry name" value="FLUORIDE EXPORT PROTEIN 1-RELATED"/>
    <property type="match status" value="1"/>
</dbReference>
<evidence type="ECO:0000256" key="5">
    <source>
        <dbReference type="ARBA" id="ARBA00023136"/>
    </source>
</evidence>
<dbReference type="PANTHER" id="PTHR28259:SF1">
    <property type="entry name" value="FLUORIDE EXPORT PROTEIN 1-RELATED"/>
    <property type="match status" value="1"/>
</dbReference>
<evidence type="ECO:0000256" key="4">
    <source>
        <dbReference type="ARBA" id="ARBA00022989"/>
    </source>
</evidence>
<dbReference type="GO" id="GO:0046872">
    <property type="term" value="F:metal ion binding"/>
    <property type="evidence" value="ECO:0007669"/>
    <property type="project" value="UniProtKB-KW"/>
</dbReference>